<dbReference type="EMBL" id="BMHY01000005">
    <property type="protein sequence ID" value="GGG72500.1"/>
    <property type="molecule type" value="Genomic_DNA"/>
</dbReference>
<dbReference type="AlphaFoldDB" id="A0A917HAI6"/>
<protein>
    <recommendedName>
        <fullName evidence="3">Chloramphenicol phosphotransferase</fullName>
    </recommendedName>
</protein>
<gene>
    <name evidence="1" type="ORF">GCM10010918_30380</name>
</gene>
<dbReference type="Proteomes" id="UP000600247">
    <property type="component" value="Unassembled WGS sequence"/>
</dbReference>
<evidence type="ECO:0008006" key="3">
    <source>
        <dbReference type="Google" id="ProtNLM"/>
    </source>
</evidence>
<proteinExistence type="predicted"/>
<dbReference type="SUPFAM" id="SSF52540">
    <property type="entry name" value="P-loop containing nucleoside triphosphate hydrolases"/>
    <property type="match status" value="1"/>
</dbReference>
<organism evidence="1 2">
    <name type="scientific">Paenibacillus radicis</name>
    <name type="common">ex Gao et al. 2016</name>
    <dbReference type="NCBI Taxonomy" id="1737354"/>
    <lineage>
        <taxon>Bacteria</taxon>
        <taxon>Bacillati</taxon>
        <taxon>Bacillota</taxon>
        <taxon>Bacilli</taxon>
        <taxon>Bacillales</taxon>
        <taxon>Paenibacillaceae</taxon>
        <taxon>Paenibacillus</taxon>
    </lineage>
</organism>
<comment type="caution">
    <text evidence="1">The sequence shown here is derived from an EMBL/GenBank/DDBJ whole genome shotgun (WGS) entry which is preliminary data.</text>
</comment>
<name>A0A917HAI6_9BACL</name>
<dbReference type="Pfam" id="PF07931">
    <property type="entry name" value="CPT"/>
    <property type="match status" value="1"/>
</dbReference>
<keyword evidence="2" id="KW-1185">Reference proteome</keyword>
<evidence type="ECO:0000313" key="2">
    <source>
        <dbReference type="Proteomes" id="UP000600247"/>
    </source>
</evidence>
<evidence type="ECO:0000313" key="1">
    <source>
        <dbReference type="EMBL" id="GGG72500.1"/>
    </source>
</evidence>
<accession>A0A917HAI6</accession>
<dbReference type="RefSeq" id="WP_308421792.1">
    <property type="nucleotide sequence ID" value="NZ_BMHY01000005.1"/>
</dbReference>
<dbReference type="Gene3D" id="3.40.50.300">
    <property type="entry name" value="P-loop containing nucleotide triphosphate hydrolases"/>
    <property type="match status" value="1"/>
</dbReference>
<reference evidence="1 2" key="1">
    <citation type="journal article" date="2014" name="Int. J. Syst. Evol. Microbiol.">
        <title>Complete genome sequence of Corynebacterium casei LMG S-19264T (=DSM 44701T), isolated from a smear-ripened cheese.</title>
        <authorList>
            <consortium name="US DOE Joint Genome Institute (JGI-PGF)"/>
            <person name="Walter F."/>
            <person name="Albersmeier A."/>
            <person name="Kalinowski J."/>
            <person name="Ruckert C."/>
        </authorList>
    </citation>
    <scope>NUCLEOTIDE SEQUENCE [LARGE SCALE GENOMIC DNA]</scope>
    <source>
        <strain evidence="1 2">CGMCC 1.15286</strain>
    </source>
</reference>
<dbReference type="InterPro" id="IPR027417">
    <property type="entry name" value="P-loop_NTPase"/>
</dbReference>
<sequence length="149" mass="17421">MKSEKFFYVVANDLFEETIGEHYLREDYWKYLSEAIIMMYYTARLFSDHGKNVLIDGIIVERPELQPHYEKVKGIFAGYPLSIVEVFCPLDICRKRNIQRGNRAEDQSEGQHEIMAKNIAYDFKVNTHLNTSEECANLILEQLLGQHKG</sequence>